<dbReference type="AlphaFoldDB" id="A0A1G2F7S8"/>
<keyword evidence="1" id="KW-0812">Transmembrane</keyword>
<evidence type="ECO:0000313" key="3">
    <source>
        <dbReference type="Proteomes" id="UP000179099"/>
    </source>
</evidence>
<reference evidence="2 3" key="1">
    <citation type="journal article" date="2016" name="Nat. Commun.">
        <title>Thousands of microbial genomes shed light on interconnected biogeochemical processes in an aquifer system.</title>
        <authorList>
            <person name="Anantharaman K."/>
            <person name="Brown C.T."/>
            <person name="Hug L.A."/>
            <person name="Sharon I."/>
            <person name="Castelle C.J."/>
            <person name="Probst A.J."/>
            <person name="Thomas B.C."/>
            <person name="Singh A."/>
            <person name="Wilkins M.J."/>
            <person name="Karaoz U."/>
            <person name="Brodie E.L."/>
            <person name="Williams K.H."/>
            <person name="Hubbard S.S."/>
            <person name="Banfield J.F."/>
        </authorList>
    </citation>
    <scope>NUCLEOTIDE SEQUENCE [LARGE SCALE GENOMIC DNA]</scope>
</reference>
<feature type="transmembrane region" description="Helical" evidence="1">
    <location>
        <begin position="12"/>
        <end position="32"/>
    </location>
</feature>
<gene>
    <name evidence="2" type="ORF">A2Y98_00585</name>
</gene>
<accession>A0A1G2F7S8</accession>
<dbReference type="Proteomes" id="UP000179099">
    <property type="component" value="Unassembled WGS sequence"/>
</dbReference>
<sequence>MAETEKAPKWLWTGLIVVVALLFIGGIISLIPSPEDRKETDRSPQREAEKKIQGEEIISVSLSSSTWSSPVYLRACRSFDIVGPIGSLFRLDADGFVGRVGEGHFPNDTRFQAGIRFKGLPGMEGRKVYIRTFPMRNNPDIEKMQ</sequence>
<dbReference type="EMBL" id="MHMW01000021">
    <property type="protein sequence ID" value="OGZ33957.1"/>
    <property type="molecule type" value="Genomic_DNA"/>
</dbReference>
<comment type="caution">
    <text evidence="2">The sequence shown here is derived from an EMBL/GenBank/DDBJ whole genome shotgun (WGS) entry which is preliminary data.</text>
</comment>
<organism evidence="2 3">
    <name type="scientific">Candidatus Portnoybacteria bacterium RBG_19FT_COMBO_36_7</name>
    <dbReference type="NCBI Taxonomy" id="1801992"/>
    <lineage>
        <taxon>Bacteria</taxon>
        <taxon>Candidatus Portnoyibacteriota</taxon>
    </lineage>
</organism>
<evidence type="ECO:0000313" key="2">
    <source>
        <dbReference type="EMBL" id="OGZ33957.1"/>
    </source>
</evidence>
<keyword evidence="1" id="KW-0472">Membrane</keyword>
<protein>
    <submittedName>
        <fullName evidence="2">Uncharacterized protein</fullName>
    </submittedName>
</protein>
<proteinExistence type="predicted"/>
<keyword evidence="1" id="KW-1133">Transmembrane helix</keyword>
<name>A0A1G2F7S8_9BACT</name>
<evidence type="ECO:0000256" key="1">
    <source>
        <dbReference type="SAM" id="Phobius"/>
    </source>
</evidence>